<sequence length="105" mass="12214">MRIVVDTNIVFSAILNSSGNLGKILIHSKKHYQLYSCHYLKEEIFEHKNKLLKLTKSTENELLELIDLTIRNIQFLNEAVISEKTILKAYELVRDVDENDTILLL</sequence>
<organism evidence="2 3">
    <name type="scientific">Adhaeribacter arboris</name>
    <dbReference type="NCBI Taxonomy" id="2072846"/>
    <lineage>
        <taxon>Bacteria</taxon>
        <taxon>Pseudomonadati</taxon>
        <taxon>Bacteroidota</taxon>
        <taxon>Cytophagia</taxon>
        <taxon>Cytophagales</taxon>
        <taxon>Hymenobacteraceae</taxon>
        <taxon>Adhaeribacter</taxon>
    </lineage>
</organism>
<accession>A0A2T2YDV7</accession>
<dbReference type="InterPro" id="IPR029060">
    <property type="entry name" value="PIN-like_dom_sf"/>
</dbReference>
<protein>
    <recommendedName>
        <fullName evidence="1">PIN domain-containing protein</fullName>
    </recommendedName>
</protein>
<evidence type="ECO:0000259" key="1">
    <source>
        <dbReference type="Pfam" id="PF10130"/>
    </source>
</evidence>
<gene>
    <name evidence="2" type="ORF">AHMF7605_09215</name>
</gene>
<dbReference type="InterPro" id="IPR002716">
    <property type="entry name" value="PIN_dom"/>
</dbReference>
<dbReference type="SUPFAM" id="SSF88723">
    <property type="entry name" value="PIN domain-like"/>
    <property type="match status" value="1"/>
</dbReference>
<dbReference type="AlphaFoldDB" id="A0A2T2YDV7"/>
<evidence type="ECO:0000313" key="3">
    <source>
        <dbReference type="Proteomes" id="UP000240357"/>
    </source>
</evidence>
<dbReference type="Pfam" id="PF10130">
    <property type="entry name" value="PIN_2"/>
    <property type="match status" value="1"/>
</dbReference>
<dbReference type="Proteomes" id="UP000240357">
    <property type="component" value="Unassembled WGS sequence"/>
</dbReference>
<name>A0A2T2YDV7_9BACT</name>
<reference evidence="2 3" key="1">
    <citation type="submission" date="2018-03" db="EMBL/GenBank/DDBJ databases">
        <title>Adhaeribacter sp. HMF7605 Genome sequencing and assembly.</title>
        <authorList>
            <person name="Kang H."/>
            <person name="Kang J."/>
            <person name="Cha I."/>
            <person name="Kim H."/>
            <person name="Joh K."/>
        </authorList>
    </citation>
    <scope>NUCLEOTIDE SEQUENCE [LARGE SCALE GENOMIC DNA]</scope>
    <source>
        <strain evidence="2 3">HMF7605</strain>
    </source>
</reference>
<feature type="domain" description="PIN" evidence="1">
    <location>
        <begin position="4"/>
        <end position="102"/>
    </location>
</feature>
<keyword evidence="3" id="KW-1185">Reference proteome</keyword>
<dbReference type="OrthoDB" id="799916at2"/>
<comment type="caution">
    <text evidence="2">The sequence shown here is derived from an EMBL/GenBank/DDBJ whole genome shotgun (WGS) entry which is preliminary data.</text>
</comment>
<dbReference type="RefSeq" id="WP_106928571.1">
    <property type="nucleotide sequence ID" value="NZ_PYFT01000001.1"/>
</dbReference>
<proteinExistence type="predicted"/>
<evidence type="ECO:0000313" key="2">
    <source>
        <dbReference type="EMBL" id="PSR53692.1"/>
    </source>
</evidence>
<dbReference type="EMBL" id="PYFT01000001">
    <property type="protein sequence ID" value="PSR53692.1"/>
    <property type="molecule type" value="Genomic_DNA"/>
</dbReference>